<dbReference type="Pfam" id="PF08757">
    <property type="entry name" value="CotH"/>
    <property type="match status" value="1"/>
</dbReference>
<feature type="signal peptide" evidence="1">
    <location>
        <begin position="1"/>
        <end position="19"/>
    </location>
</feature>
<dbReference type="PANTHER" id="PTHR40050:SF1">
    <property type="entry name" value="INNER SPORE COAT PROTEIN H"/>
    <property type="match status" value="1"/>
</dbReference>
<dbReference type="OrthoDB" id="10267127at2759"/>
<name>A0A1Y1UYA3_9FUNG</name>
<protein>
    <recommendedName>
        <fullName evidence="4">Coth-domain-containing protein</fullName>
    </recommendedName>
</protein>
<evidence type="ECO:0000313" key="3">
    <source>
        <dbReference type="Proteomes" id="UP000193719"/>
    </source>
</evidence>
<dbReference type="InterPro" id="IPR014867">
    <property type="entry name" value="Spore_coat_CotH_CotH2/3/7"/>
</dbReference>
<sequence length="612" mass="71577">MKTISSLFVLFFFFALGYAKNYKFNVVSILGENSFIGVKYGNVITPLTPQPFPLFSGLINADKIEEYKYVELNSLGNVVGEESLTRTYSDENSKINEVYNRSNKNIKLPELPKPFQQMFPMGSKKYQPLPNVIYNVYAKCDEAAYKNLSSQPFLNGTKQQNDNLAICQFTIISPENVFQTTGSIHVIGYGSRLYKKLSWTMKFDKKFLGRKAIKMRAMANDPSLIREKFASELYKSAGIPVQECTYARFFINGDNYGLYTMLDSLNRKWIKNYIHGNSKADIGFAYKLDSAHPEGPFADFKYIDENYLSYRKRHTYKIDEYEEDKLNPMEESKQYYHLVQFIKLYRNWVVNYGNDFSDKAVIELEKFFNIESMLRVLAVESLTLATDNFFMVMSNSDLYYNPEKKYYQILPFDFDRMLCGPFDNVMFDPVGYMDDCITWVNYDESHFDHYFTNNLLKHPQIKNRYDVILAKISRYTFDKNVVARYIHAVADFIREDVQWNFELNDKLTISYNGIHNHFTVNDFENNLVNRNLELSTFTKNNITQIDLMQFIEMRGDRCRAYTSSIDLSKNKNHSFDIDLTDDVLKSSGVSSITKRSFMLLFTFTSVLLFFMI</sequence>
<proteinExistence type="predicted"/>
<comment type="caution">
    <text evidence="2">The sequence shown here is derived from an EMBL/GenBank/DDBJ whole genome shotgun (WGS) entry which is preliminary data.</text>
</comment>
<organism evidence="2 3">
    <name type="scientific">Piromyces finnis</name>
    <dbReference type="NCBI Taxonomy" id="1754191"/>
    <lineage>
        <taxon>Eukaryota</taxon>
        <taxon>Fungi</taxon>
        <taxon>Fungi incertae sedis</taxon>
        <taxon>Chytridiomycota</taxon>
        <taxon>Chytridiomycota incertae sedis</taxon>
        <taxon>Neocallimastigomycetes</taxon>
        <taxon>Neocallimastigales</taxon>
        <taxon>Neocallimastigaceae</taxon>
        <taxon>Piromyces</taxon>
    </lineage>
</organism>
<accession>A0A1Y1UYA3</accession>
<dbReference type="AlphaFoldDB" id="A0A1Y1UYA3"/>
<reference evidence="2 3" key="1">
    <citation type="submission" date="2016-08" db="EMBL/GenBank/DDBJ databases">
        <title>Genomes of anaerobic fungi encode conserved fungal cellulosomes for biomass hydrolysis.</title>
        <authorList>
            <consortium name="DOE Joint Genome Institute"/>
            <person name="Haitjema C.H."/>
            <person name="Gilmore S.P."/>
            <person name="Henske J.K."/>
            <person name="Solomon K.V."/>
            <person name="De Groot R."/>
            <person name="Kuo A."/>
            <person name="Mondo S.J."/>
            <person name="Salamov A.A."/>
            <person name="Labutti K."/>
            <person name="Zhao Z."/>
            <person name="Chiniquy J."/>
            <person name="Barry K."/>
            <person name="Brewer H.M."/>
            <person name="Purvine S.O."/>
            <person name="Wright A.T."/>
            <person name="Boxma B."/>
            <person name="Van Alen T."/>
            <person name="Hackstein J.H."/>
            <person name="Baker S.E."/>
            <person name="Grigoriev I.V."/>
            <person name="O'Malley M.A."/>
        </authorList>
    </citation>
    <scope>NUCLEOTIDE SEQUENCE [LARGE SCALE GENOMIC DNA]</scope>
    <source>
        <strain evidence="3">finn</strain>
    </source>
</reference>
<keyword evidence="3" id="KW-1185">Reference proteome</keyword>
<dbReference type="Proteomes" id="UP000193719">
    <property type="component" value="Unassembled WGS sequence"/>
</dbReference>
<dbReference type="PANTHER" id="PTHR40050">
    <property type="entry name" value="INNER SPORE COAT PROTEIN H"/>
    <property type="match status" value="1"/>
</dbReference>
<evidence type="ECO:0000256" key="1">
    <source>
        <dbReference type="SAM" id="SignalP"/>
    </source>
</evidence>
<dbReference type="EMBL" id="MCFH01000063">
    <property type="protein sequence ID" value="ORX42555.1"/>
    <property type="molecule type" value="Genomic_DNA"/>
</dbReference>
<feature type="chain" id="PRO_5012101365" description="Coth-domain-containing protein" evidence="1">
    <location>
        <begin position="20"/>
        <end position="612"/>
    </location>
</feature>
<evidence type="ECO:0000313" key="2">
    <source>
        <dbReference type="EMBL" id="ORX42555.1"/>
    </source>
</evidence>
<keyword evidence="1" id="KW-0732">Signal</keyword>
<gene>
    <name evidence="2" type="ORF">BCR36DRAFT_362315</name>
</gene>
<reference evidence="2 3" key="2">
    <citation type="submission" date="2016-08" db="EMBL/GenBank/DDBJ databases">
        <title>Pervasive Adenine N6-methylation of Active Genes in Fungi.</title>
        <authorList>
            <consortium name="DOE Joint Genome Institute"/>
            <person name="Mondo S.J."/>
            <person name="Dannebaum R.O."/>
            <person name="Kuo R.C."/>
            <person name="Labutti K."/>
            <person name="Haridas S."/>
            <person name="Kuo A."/>
            <person name="Salamov A."/>
            <person name="Ahrendt S.R."/>
            <person name="Lipzen A."/>
            <person name="Sullivan W."/>
            <person name="Andreopoulos W.B."/>
            <person name="Clum A."/>
            <person name="Lindquist E."/>
            <person name="Daum C."/>
            <person name="Ramamoorthy G.K."/>
            <person name="Gryganskyi A."/>
            <person name="Culley D."/>
            <person name="Magnuson J.K."/>
            <person name="James T.Y."/>
            <person name="O'Malley M.A."/>
            <person name="Stajich J.E."/>
            <person name="Spatafora J.W."/>
            <person name="Visel A."/>
            <person name="Grigoriev I.V."/>
        </authorList>
    </citation>
    <scope>NUCLEOTIDE SEQUENCE [LARGE SCALE GENOMIC DNA]</scope>
    <source>
        <strain evidence="3">finn</strain>
    </source>
</reference>
<evidence type="ECO:0008006" key="4">
    <source>
        <dbReference type="Google" id="ProtNLM"/>
    </source>
</evidence>